<feature type="domain" description="RNA polymerase sigma factor 70 region 4 type 2" evidence="6">
    <location>
        <begin position="103"/>
        <end position="155"/>
    </location>
</feature>
<gene>
    <name evidence="7" type="ORF">FHX73_113408</name>
</gene>
<dbReference type="Gene3D" id="1.10.10.10">
    <property type="entry name" value="Winged helix-like DNA-binding domain superfamily/Winged helix DNA-binding domain"/>
    <property type="match status" value="1"/>
</dbReference>
<organism evidence="7 8">
    <name type="scientific">Kitasatospora viridis</name>
    <dbReference type="NCBI Taxonomy" id="281105"/>
    <lineage>
        <taxon>Bacteria</taxon>
        <taxon>Bacillati</taxon>
        <taxon>Actinomycetota</taxon>
        <taxon>Actinomycetes</taxon>
        <taxon>Kitasatosporales</taxon>
        <taxon>Streptomycetaceae</taxon>
        <taxon>Kitasatospora</taxon>
    </lineage>
</organism>
<reference evidence="7 8" key="1">
    <citation type="submission" date="2019-06" db="EMBL/GenBank/DDBJ databases">
        <title>Sequencing the genomes of 1000 actinobacteria strains.</title>
        <authorList>
            <person name="Klenk H.-P."/>
        </authorList>
    </citation>
    <scope>NUCLEOTIDE SEQUENCE [LARGE SCALE GENOMIC DNA]</scope>
    <source>
        <strain evidence="7 8">DSM 44826</strain>
    </source>
</reference>
<evidence type="ECO:0000256" key="4">
    <source>
        <dbReference type="ARBA" id="ARBA00023163"/>
    </source>
</evidence>
<feature type="region of interest" description="Disordered" evidence="5">
    <location>
        <begin position="74"/>
        <end position="101"/>
    </location>
</feature>
<evidence type="ECO:0000256" key="2">
    <source>
        <dbReference type="ARBA" id="ARBA00023015"/>
    </source>
</evidence>
<proteinExistence type="inferred from homology"/>
<name>A0A561UJL5_9ACTN</name>
<keyword evidence="8" id="KW-1185">Reference proteome</keyword>
<sequence>MRQETVPAFDTVHAACAPDLLQQAYLLTGSHRRAARSVRRAFAAAWPRWRQVAAEPDPAAWLRARAFDHALAPWRPHLPRPHRPSSRQPAPVPGPEDPAGRDRALLAAFGRLSAPRRRAVLLHDALGLEPVEIAAECESSSPTAAARVAAGRAELARLVPALVGTDPTAPEFGERLGGLLHRAAERSCPPAGPRPTRLLRATGRLRALAVPTACALLVLATAGAIGTRLTGHPPVPPAPCAAGCPEQSAPEH</sequence>
<dbReference type="GO" id="GO:0006352">
    <property type="term" value="P:DNA-templated transcription initiation"/>
    <property type="evidence" value="ECO:0007669"/>
    <property type="project" value="InterPro"/>
</dbReference>
<dbReference type="Proteomes" id="UP000317940">
    <property type="component" value="Unassembled WGS sequence"/>
</dbReference>
<dbReference type="GO" id="GO:0003677">
    <property type="term" value="F:DNA binding"/>
    <property type="evidence" value="ECO:0007669"/>
    <property type="project" value="InterPro"/>
</dbReference>
<dbReference type="Pfam" id="PF08281">
    <property type="entry name" value="Sigma70_r4_2"/>
    <property type="match status" value="1"/>
</dbReference>
<keyword evidence="7" id="KW-0240">DNA-directed RNA polymerase</keyword>
<comment type="caution">
    <text evidence="7">The sequence shown here is derived from an EMBL/GenBank/DDBJ whole genome shotgun (WGS) entry which is preliminary data.</text>
</comment>
<accession>A0A561UJL5</accession>
<keyword evidence="2" id="KW-0805">Transcription regulation</keyword>
<dbReference type="InterPro" id="IPR036388">
    <property type="entry name" value="WH-like_DNA-bd_sf"/>
</dbReference>
<dbReference type="SUPFAM" id="SSF88659">
    <property type="entry name" value="Sigma3 and sigma4 domains of RNA polymerase sigma factors"/>
    <property type="match status" value="1"/>
</dbReference>
<dbReference type="RefSeq" id="WP_170304943.1">
    <property type="nucleotide sequence ID" value="NZ_BAAAMZ010000006.1"/>
</dbReference>
<comment type="similarity">
    <text evidence="1">Belongs to the sigma-70 factor family. ECF subfamily.</text>
</comment>
<dbReference type="GO" id="GO:0000428">
    <property type="term" value="C:DNA-directed RNA polymerase complex"/>
    <property type="evidence" value="ECO:0007669"/>
    <property type="project" value="UniProtKB-KW"/>
</dbReference>
<evidence type="ECO:0000259" key="6">
    <source>
        <dbReference type="Pfam" id="PF08281"/>
    </source>
</evidence>
<evidence type="ECO:0000313" key="8">
    <source>
        <dbReference type="Proteomes" id="UP000317940"/>
    </source>
</evidence>
<evidence type="ECO:0000256" key="1">
    <source>
        <dbReference type="ARBA" id="ARBA00010641"/>
    </source>
</evidence>
<dbReference type="InterPro" id="IPR013249">
    <property type="entry name" value="RNA_pol_sigma70_r4_t2"/>
</dbReference>
<protein>
    <submittedName>
        <fullName evidence="7">DNA-directed RNA polymerase specialized sigma24 family protein</fullName>
    </submittedName>
</protein>
<dbReference type="EMBL" id="VIWT01000001">
    <property type="protein sequence ID" value="TWF99561.1"/>
    <property type="molecule type" value="Genomic_DNA"/>
</dbReference>
<dbReference type="InterPro" id="IPR013324">
    <property type="entry name" value="RNA_pol_sigma_r3/r4-like"/>
</dbReference>
<evidence type="ECO:0000313" key="7">
    <source>
        <dbReference type="EMBL" id="TWF99561.1"/>
    </source>
</evidence>
<dbReference type="GO" id="GO:0016987">
    <property type="term" value="F:sigma factor activity"/>
    <property type="evidence" value="ECO:0007669"/>
    <property type="project" value="UniProtKB-KW"/>
</dbReference>
<evidence type="ECO:0000256" key="3">
    <source>
        <dbReference type="ARBA" id="ARBA00023082"/>
    </source>
</evidence>
<keyword evidence="3" id="KW-0731">Sigma factor</keyword>
<keyword evidence="4" id="KW-0804">Transcription</keyword>
<evidence type="ECO:0000256" key="5">
    <source>
        <dbReference type="SAM" id="MobiDB-lite"/>
    </source>
</evidence>
<dbReference type="AlphaFoldDB" id="A0A561UJL5"/>